<proteinExistence type="predicted"/>
<reference evidence="9" key="1">
    <citation type="submission" date="2023-07" db="EMBL/GenBank/DDBJ databases">
        <authorList>
            <person name="Stuckert A."/>
        </authorList>
    </citation>
    <scope>NUCLEOTIDE SEQUENCE</scope>
</reference>
<evidence type="ECO:0000256" key="5">
    <source>
        <dbReference type="ARBA" id="ARBA00022989"/>
    </source>
</evidence>
<evidence type="ECO:0000313" key="10">
    <source>
        <dbReference type="Proteomes" id="UP001176940"/>
    </source>
</evidence>
<dbReference type="Gene3D" id="4.10.900.10">
    <property type="entry name" value="TCF3-CBD (Catenin binding domain)"/>
    <property type="match status" value="1"/>
</dbReference>
<dbReference type="InterPro" id="IPR000233">
    <property type="entry name" value="Cadherin_Y-type_LIR"/>
</dbReference>
<dbReference type="PANTHER" id="PTHR24027:SF323">
    <property type="entry name" value="CADHERIN-19"/>
    <property type="match status" value="1"/>
</dbReference>
<name>A0ABN9L8L5_9NEOB</name>
<comment type="function">
    <text evidence="7">Cadherins are calcium-dependent cell adhesion proteins.</text>
</comment>
<keyword evidence="3" id="KW-0677">Repeat</keyword>
<sequence>MPEKSEMMSEKGEDLKENIVKYDDEGGGEEDTEAFDITGLRQQTVMRERKLKRTIRTDIQSMYRLSLGLGPDVAIFKEFLSEKLEEANTDKSILPLDYLHCYAFEGTGSPSGSLSSLSFTETNVSEIDTYY</sequence>
<dbReference type="Proteomes" id="UP001176940">
    <property type="component" value="Unassembled WGS sequence"/>
</dbReference>
<keyword evidence="10" id="KW-1185">Reference proteome</keyword>
<dbReference type="EMBL" id="CAUEEQ010009605">
    <property type="protein sequence ID" value="CAJ0933541.1"/>
    <property type="molecule type" value="Genomic_DNA"/>
</dbReference>
<gene>
    <name evidence="9" type="ORF">RIMI_LOCUS5577709</name>
</gene>
<dbReference type="InterPro" id="IPR027397">
    <property type="entry name" value="Catenin-bd_sf"/>
</dbReference>
<evidence type="ECO:0000256" key="6">
    <source>
        <dbReference type="ARBA" id="ARBA00023136"/>
    </source>
</evidence>
<keyword evidence="4" id="KW-0106">Calcium</keyword>
<dbReference type="Pfam" id="PF01049">
    <property type="entry name" value="CADH_Y-type_LIR"/>
    <property type="match status" value="1"/>
</dbReference>
<dbReference type="PANTHER" id="PTHR24027">
    <property type="entry name" value="CADHERIN-23"/>
    <property type="match status" value="1"/>
</dbReference>
<dbReference type="InterPro" id="IPR039808">
    <property type="entry name" value="Cadherin"/>
</dbReference>
<evidence type="ECO:0000256" key="2">
    <source>
        <dbReference type="ARBA" id="ARBA00022692"/>
    </source>
</evidence>
<evidence type="ECO:0000256" key="1">
    <source>
        <dbReference type="ARBA" id="ARBA00004251"/>
    </source>
</evidence>
<evidence type="ECO:0000256" key="4">
    <source>
        <dbReference type="ARBA" id="ARBA00022837"/>
    </source>
</evidence>
<protein>
    <recommendedName>
        <fullName evidence="8">Cadherin Y-type LIR-motif domain-containing protein</fullName>
    </recommendedName>
</protein>
<evidence type="ECO:0000256" key="3">
    <source>
        <dbReference type="ARBA" id="ARBA00022737"/>
    </source>
</evidence>
<keyword evidence="5" id="KW-1133">Transmembrane helix</keyword>
<comment type="caution">
    <text evidence="9">The sequence shown here is derived from an EMBL/GenBank/DDBJ whole genome shotgun (WGS) entry which is preliminary data.</text>
</comment>
<evidence type="ECO:0000256" key="7">
    <source>
        <dbReference type="RuleBase" id="RU004357"/>
    </source>
</evidence>
<accession>A0ABN9L8L5</accession>
<keyword evidence="6" id="KW-0472">Membrane</keyword>
<organism evidence="9 10">
    <name type="scientific">Ranitomeya imitator</name>
    <name type="common">mimic poison frog</name>
    <dbReference type="NCBI Taxonomy" id="111125"/>
    <lineage>
        <taxon>Eukaryota</taxon>
        <taxon>Metazoa</taxon>
        <taxon>Chordata</taxon>
        <taxon>Craniata</taxon>
        <taxon>Vertebrata</taxon>
        <taxon>Euteleostomi</taxon>
        <taxon>Amphibia</taxon>
        <taxon>Batrachia</taxon>
        <taxon>Anura</taxon>
        <taxon>Neobatrachia</taxon>
        <taxon>Hyloidea</taxon>
        <taxon>Dendrobatidae</taxon>
        <taxon>Dendrobatinae</taxon>
        <taxon>Ranitomeya</taxon>
    </lineage>
</organism>
<comment type="subcellular location">
    <subcellularLocation>
        <location evidence="1">Cell membrane</location>
        <topology evidence="1">Single-pass type I membrane protein</topology>
    </subcellularLocation>
</comment>
<keyword evidence="2" id="KW-0812">Transmembrane</keyword>
<evidence type="ECO:0000313" key="9">
    <source>
        <dbReference type="EMBL" id="CAJ0933541.1"/>
    </source>
</evidence>
<feature type="domain" description="Cadherin Y-type LIR-motif" evidence="8">
    <location>
        <begin position="87"/>
        <end position="119"/>
    </location>
</feature>
<evidence type="ECO:0000259" key="8">
    <source>
        <dbReference type="Pfam" id="PF01049"/>
    </source>
</evidence>